<evidence type="ECO:0000313" key="2">
    <source>
        <dbReference type="EMBL" id="KAJ3835983.1"/>
    </source>
</evidence>
<keyword evidence="1" id="KW-0812">Transmembrane</keyword>
<evidence type="ECO:0000256" key="1">
    <source>
        <dbReference type="SAM" id="Phobius"/>
    </source>
</evidence>
<feature type="transmembrane region" description="Helical" evidence="1">
    <location>
        <begin position="297"/>
        <end position="323"/>
    </location>
</feature>
<dbReference type="Proteomes" id="UP001163846">
    <property type="component" value="Unassembled WGS sequence"/>
</dbReference>
<keyword evidence="1" id="KW-1133">Transmembrane helix</keyword>
<organism evidence="2 3">
    <name type="scientific">Lentinula raphanica</name>
    <dbReference type="NCBI Taxonomy" id="153919"/>
    <lineage>
        <taxon>Eukaryota</taxon>
        <taxon>Fungi</taxon>
        <taxon>Dikarya</taxon>
        <taxon>Basidiomycota</taxon>
        <taxon>Agaricomycotina</taxon>
        <taxon>Agaricomycetes</taxon>
        <taxon>Agaricomycetidae</taxon>
        <taxon>Agaricales</taxon>
        <taxon>Marasmiineae</taxon>
        <taxon>Omphalotaceae</taxon>
        <taxon>Lentinula</taxon>
    </lineage>
</organism>
<protein>
    <submittedName>
        <fullName evidence="2">Uncharacterized protein</fullName>
    </submittedName>
</protein>
<dbReference type="EMBL" id="MU806359">
    <property type="protein sequence ID" value="KAJ3835983.1"/>
    <property type="molecule type" value="Genomic_DNA"/>
</dbReference>
<evidence type="ECO:0000313" key="3">
    <source>
        <dbReference type="Proteomes" id="UP001163846"/>
    </source>
</evidence>
<sequence>MTLFRFSNLAALLIFSSFSVLAFHFILGHGDSSGLFNKLSAQCKPELDEAPYLLPYTGIKSIDDTLCGIVVMFHASFGPDVAPFLTYFLVSAIPITGFAYFESSRPHRPLLMAYPVLFFQIMQLISFGVTFSIYWALFILSGASRLSPSWDTRVTKAHAQAALFGIFIGLVVLTGCMMILQDPYITAIWQVFPIVASVATLAHLLVRPPSRYPQSAFGVIRGFYIAAFILTSSMHISFIASKNTQELKALMLPSLHVLPPSTSLELQSLNLLQWDAVFGLLSALVGTLWFGRNAKEVFALIAWNLFASPLVGPGAAFAASALWRESWLHSNLVHEKLE</sequence>
<keyword evidence="1" id="KW-0472">Membrane</keyword>
<name>A0AA38P461_9AGAR</name>
<keyword evidence="3" id="KW-1185">Reference proteome</keyword>
<feature type="transmembrane region" description="Helical" evidence="1">
    <location>
        <begin position="218"/>
        <end position="240"/>
    </location>
</feature>
<feature type="transmembrane region" description="Helical" evidence="1">
    <location>
        <begin position="121"/>
        <end position="140"/>
    </location>
</feature>
<feature type="transmembrane region" description="Helical" evidence="1">
    <location>
        <begin position="6"/>
        <end position="27"/>
    </location>
</feature>
<feature type="transmembrane region" description="Helical" evidence="1">
    <location>
        <begin position="161"/>
        <end position="181"/>
    </location>
</feature>
<reference evidence="2" key="1">
    <citation type="submission" date="2022-08" db="EMBL/GenBank/DDBJ databases">
        <authorList>
            <consortium name="DOE Joint Genome Institute"/>
            <person name="Min B."/>
            <person name="Riley R."/>
            <person name="Sierra-Patev S."/>
            <person name="Naranjo-Ortiz M."/>
            <person name="Looney B."/>
            <person name="Konkel Z."/>
            <person name="Slot J.C."/>
            <person name="Sakamoto Y."/>
            <person name="Steenwyk J.L."/>
            <person name="Rokas A."/>
            <person name="Carro J."/>
            <person name="Camarero S."/>
            <person name="Ferreira P."/>
            <person name="Molpeceres G."/>
            <person name="Ruiz-Duenas F.J."/>
            <person name="Serrano A."/>
            <person name="Henrissat B."/>
            <person name="Drula E."/>
            <person name="Hughes K.W."/>
            <person name="Mata J.L."/>
            <person name="Ishikawa N.K."/>
            <person name="Vargas-Isla R."/>
            <person name="Ushijima S."/>
            <person name="Smith C.A."/>
            <person name="Ahrendt S."/>
            <person name="Andreopoulos W."/>
            <person name="He G."/>
            <person name="Labutti K."/>
            <person name="Lipzen A."/>
            <person name="Ng V."/>
            <person name="Sandor L."/>
            <person name="Barry K."/>
            <person name="Martinez A.T."/>
            <person name="Xiao Y."/>
            <person name="Gibbons J.G."/>
            <person name="Terashima K."/>
            <person name="Hibbett D.S."/>
            <person name="Grigoriev I.V."/>
        </authorList>
    </citation>
    <scope>NUCLEOTIDE SEQUENCE</scope>
    <source>
        <strain evidence="2">TFB9207</strain>
    </source>
</reference>
<comment type="caution">
    <text evidence="2">The sequence shown here is derived from an EMBL/GenBank/DDBJ whole genome shotgun (WGS) entry which is preliminary data.</text>
</comment>
<accession>A0AA38P461</accession>
<feature type="transmembrane region" description="Helical" evidence="1">
    <location>
        <begin position="187"/>
        <end position="206"/>
    </location>
</feature>
<feature type="transmembrane region" description="Helical" evidence="1">
    <location>
        <begin position="81"/>
        <end position="101"/>
    </location>
</feature>
<proteinExistence type="predicted"/>
<gene>
    <name evidence="2" type="ORF">F5878DRAFT_285564</name>
</gene>
<dbReference type="AlphaFoldDB" id="A0AA38P461"/>